<dbReference type="AlphaFoldDB" id="A0ABD0JQE8"/>
<comment type="caution">
    <text evidence="3">The sequence shown here is derived from an EMBL/GenBank/DDBJ whole genome shotgun (WGS) entry which is preliminary data.</text>
</comment>
<reference evidence="3 4" key="1">
    <citation type="journal article" date="2023" name="Sci. Data">
        <title>Genome assembly of the Korean intertidal mud-creeper Batillaria attramentaria.</title>
        <authorList>
            <person name="Patra A.K."/>
            <person name="Ho P.T."/>
            <person name="Jun S."/>
            <person name="Lee S.J."/>
            <person name="Kim Y."/>
            <person name="Won Y.J."/>
        </authorList>
    </citation>
    <scope>NUCLEOTIDE SEQUENCE [LARGE SCALE GENOMIC DNA]</scope>
    <source>
        <strain evidence="3">Wonlab-2016</strain>
    </source>
</reference>
<sequence>MHPATVVLVLVLSVCLMTGAEGGCCSWSIEQSLRRDWRSRVFKPWSKGQLTHFLSDFTALGRGSYEKREEGMQVDSVAKALAEVCPKGMTPDMDVSNLVQDAFNQADENEDGVLNAAEVGEFAGLIGKYSLILMSLRMSLRVKVH</sequence>
<proteinExistence type="predicted"/>
<evidence type="ECO:0000259" key="2">
    <source>
        <dbReference type="PROSITE" id="PS50222"/>
    </source>
</evidence>
<evidence type="ECO:0000313" key="3">
    <source>
        <dbReference type="EMBL" id="KAK7477291.1"/>
    </source>
</evidence>
<feature type="domain" description="EF-hand" evidence="2">
    <location>
        <begin position="94"/>
        <end position="129"/>
    </location>
</feature>
<feature type="signal peptide" evidence="1">
    <location>
        <begin position="1"/>
        <end position="22"/>
    </location>
</feature>
<evidence type="ECO:0000313" key="4">
    <source>
        <dbReference type="Proteomes" id="UP001519460"/>
    </source>
</evidence>
<dbReference type="InterPro" id="IPR018247">
    <property type="entry name" value="EF_Hand_1_Ca_BS"/>
</dbReference>
<dbReference type="EMBL" id="JACVVK020000354">
    <property type="protein sequence ID" value="KAK7477291.1"/>
    <property type="molecule type" value="Genomic_DNA"/>
</dbReference>
<evidence type="ECO:0000256" key="1">
    <source>
        <dbReference type="SAM" id="SignalP"/>
    </source>
</evidence>
<dbReference type="PROSITE" id="PS00018">
    <property type="entry name" value="EF_HAND_1"/>
    <property type="match status" value="1"/>
</dbReference>
<keyword evidence="1" id="KW-0732">Signal</keyword>
<accession>A0ABD0JQE8</accession>
<gene>
    <name evidence="3" type="ORF">BaRGS_00031479</name>
</gene>
<feature type="chain" id="PRO_5044798483" description="EF-hand domain-containing protein" evidence="1">
    <location>
        <begin position="23"/>
        <end position="145"/>
    </location>
</feature>
<dbReference type="PROSITE" id="PS50222">
    <property type="entry name" value="EF_HAND_2"/>
    <property type="match status" value="1"/>
</dbReference>
<name>A0ABD0JQE8_9CAEN</name>
<organism evidence="3 4">
    <name type="scientific">Batillaria attramentaria</name>
    <dbReference type="NCBI Taxonomy" id="370345"/>
    <lineage>
        <taxon>Eukaryota</taxon>
        <taxon>Metazoa</taxon>
        <taxon>Spiralia</taxon>
        <taxon>Lophotrochozoa</taxon>
        <taxon>Mollusca</taxon>
        <taxon>Gastropoda</taxon>
        <taxon>Caenogastropoda</taxon>
        <taxon>Sorbeoconcha</taxon>
        <taxon>Cerithioidea</taxon>
        <taxon>Batillariidae</taxon>
        <taxon>Batillaria</taxon>
    </lineage>
</organism>
<dbReference type="Proteomes" id="UP001519460">
    <property type="component" value="Unassembled WGS sequence"/>
</dbReference>
<dbReference type="InterPro" id="IPR002048">
    <property type="entry name" value="EF_hand_dom"/>
</dbReference>
<keyword evidence="4" id="KW-1185">Reference proteome</keyword>
<protein>
    <recommendedName>
        <fullName evidence="2">EF-hand domain-containing protein</fullName>
    </recommendedName>
</protein>